<keyword evidence="4" id="KW-0653">Protein transport</keyword>
<organism evidence="9 10">
    <name type="scientific">Ophiocordyceps camponoti-rufipedis</name>
    <dbReference type="NCBI Taxonomy" id="2004952"/>
    <lineage>
        <taxon>Eukaryota</taxon>
        <taxon>Fungi</taxon>
        <taxon>Dikarya</taxon>
        <taxon>Ascomycota</taxon>
        <taxon>Pezizomycotina</taxon>
        <taxon>Sordariomycetes</taxon>
        <taxon>Hypocreomycetidae</taxon>
        <taxon>Hypocreales</taxon>
        <taxon>Ophiocordycipitaceae</taxon>
        <taxon>Ophiocordyceps</taxon>
    </lineage>
</organism>
<comment type="caution">
    <text evidence="9">The sequence shown here is derived from an EMBL/GenBank/DDBJ whole genome shotgun (WGS) entry which is preliminary data.</text>
</comment>
<dbReference type="PANTHER" id="PTHR12289:SF41">
    <property type="entry name" value="FAILED AXON CONNECTIONS-RELATED"/>
    <property type="match status" value="1"/>
</dbReference>
<feature type="transmembrane region" description="Helical" evidence="7">
    <location>
        <begin position="331"/>
        <end position="350"/>
    </location>
</feature>
<evidence type="ECO:0000256" key="5">
    <source>
        <dbReference type="ARBA" id="ARBA00023128"/>
    </source>
</evidence>
<name>A0A2C5YGE2_9HYPO</name>
<gene>
    <name evidence="9" type="ORF">CDD80_499</name>
</gene>
<protein>
    <recommendedName>
        <fullName evidence="8">Mitochondrial outer membrane transport complex Sam37/metaxin N-terminal domain-containing protein</fullName>
    </recommendedName>
</protein>
<evidence type="ECO:0000313" key="9">
    <source>
        <dbReference type="EMBL" id="PHH67807.1"/>
    </source>
</evidence>
<dbReference type="GO" id="GO:0007005">
    <property type="term" value="P:mitochondrion organization"/>
    <property type="evidence" value="ECO:0007669"/>
    <property type="project" value="TreeGrafter"/>
</dbReference>
<proteinExistence type="predicted"/>
<comment type="subcellular location">
    <subcellularLocation>
        <location evidence="1">Mitochondrion outer membrane</location>
    </subcellularLocation>
</comment>
<dbReference type="AlphaFoldDB" id="A0A2C5YGE2"/>
<keyword evidence="3" id="KW-1000">Mitochondrion outer membrane</keyword>
<keyword evidence="5" id="KW-0496">Mitochondrion</keyword>
<keyword evidence="6 7" id="KW-0472">Membrane</keyword>
<dbReference type="GO" id="GO:0015031">
    <property type="term" value="P:protein transport"/>
    <property type="evidence" value="ECO:0007669"/>
    <property type="project" value="UniProtKB-KW"/>
</dbReference>
<evidence type="ECO:0000256" key="1">
    <source>
        <dbReference type="ARBA" id="ARBA00004294"/>
    </source>
</evidence>
<evidence type="ECO:0000256" key="2">
    <source>
        <dbReference type="ARBA" id="ARBA00022448"/>
    </source>
</evidence>
<dbReference type="OrthoDB" id="5835136at2759"/>
<dbReference type="Proteomes" id="UP000226431">
    <property type="component" value="Unassembled WGS sequence"/>
</dbReference>
<evidence type="ECO:0000259" key="8">
    <source>
        <dbReference type="Pfam" id="PF10568"/>
    </source>
</evidence>
<keyword evidence="7" id="KW-0812">Transmembrane</keyword>
<keyword evidence="7" id="KW-1133">Transmembrane helix</keyword>
<evidence type="ECO:0000256" key="3">
    <source>
        <dbReference type="ARBA" id="ARBA00022787"/>
    </source>
</evidence>
<feature type="domain" description="Mitochondrial outer membrane transport complex Sam37/metaxin N-terminal" evidence="8">
    <location>
        <begin position="19"/>
        <end position="141"/>
    </location>
</feature>
<dbReference type="Pfam" id="PF10568">
    <property type="entry name" value="Tom37"/>
    <property type="match status" value="1"/>
</dbReference>
<sequence>MELHVWGPAFGLASVDAECLAAIAYLGCAVGRGGWRLVASSDPSRSPHHHLPSLHHHGVWVSGYAQIVDHLASHSAHLDRHLDASQKAHVAAYSAFLSAQAAPLVGLSLYVSAANWSATTRPAYSAILPFPLTWTVPPLIRAEAVGHLGQLGLAELDADLDPCSSPLNAGRHVLPEALRRRLPATSTKSVRDEMTPEQAAAIRLTAVIEASLSVLDAQLKGRPALRFVPDASVSSLDCLAYGYLALMLKPDVPRPFLRDWILSHAPLLSSFVDAMTPTDLPWLAPEPPTLLASSLRFFDSLVRNVPTLGEMYADEVTLRARRGIRGLDRRILTLLAGLTVTGLAVGYGVYTYRSLQPFGAASQVWRAGRAGSGPRYGDFGSIMTGALGLYRTAASMPFKPTAEGRLMEVDSEVD</sequence>
<dbReference type="InterPro" id="IPR050931">
    <property type="entry name" value="Mito_Protein_Transport_Metaxin"/>
</dbReference>
<dbReference type="InterPro" id="IPR019564">
    <property type="entry name" value="Sam37/metaxin_N"/>
</dbReference>
<dbReference type="PANTHER" id="PTHR12289">
    <property type="entry name" value="METAXIN RELATED"/>
    <property type="match status" value="1"/>
</dbReference>
<evidence type="ECO:0000256" key="7">
    <source>
        <dbReference type="SAM" id="Phobius"/>
    </source>
</evidence>
<dbReference type="EMBL" id="NJES01001146">
    <property type="protein sequence ID" value="PHH67807.1"/>
    <property type="molecule type" value="Genomic_DNA"/>
</dbReference>
<dbReference type="STRING" id="2004952.A0A2C5YGE2"/>
<accession>A0A2C5YGE2</accession>
<reference evidence="9 10" key="1">
    <citation type="submission" date="2017-06" db="EMBL/GenBank/DDBJ databases">
        <title>Ant-infecting Ophiocordyceps genomes reveal a high diversity of potential behavioral manipulation genes and a possible major role for enterotoxins.</title>
        <authorList>
            <person name="De Bekker C."/>
            <person name="Evans H.C."/>
            <person name="Brachmann A."/>
            <person name="Hughes D.P."/>
        </authorList>
    </citation>
    <scope>NUCLEOTIDE SEQUENCE [LARGE SCALE GENOMIC DNA]</scope>
    <source>
        <strain evidence="9 10">Map16</strain>
    </source>
</reference>
<evidence type="ECO:0000256" key="4">
    <source>
        <dbReference type="ARBA" id="ARBA00022927"/>
    </source>
</evidence>
<dbReference type="GO" id="GO:0001401">
    <property type="term" value="C:SAM complex"/>
    <property type="evidence" value="ECO:0007669"/>
    <property type="project" value="InterPro"/>
</dbReference>
<keyword evidence="2" id="KW-0813">Transport</keyword>
<keyword evidence="10" id="KW-1185">Reference proteome</keyword>
<evidence type="ECO:0000256" key="6">
    <source>
        <dbReference type="ARBA" id="ARBA00023136"/>
    </source>
</evidence>
<evidence type="ECO:0000313" key="10">
    <source>
        <dbReference type="Proteomes" id="UP000226431"/>
    </source>
</evidence>